<proteinExistence type="predicted"/>
<gene>
    <name evidence="2" type="ORF">M8C21_024611</name>
</gene>
<evidence type="ECO:0000313" key="2">
    <source>
        <dbReference type="EMBL" id="KAI7747616.1"/>
    </source>
</evidence>
<comment type="caution">
    <text evidence="2">The sequence shown here is derived from an EMBL/GenBank/DDBJ whole genome shotgun (WGS) entry which is preliminary data.</text>
</comment>
<feature type="non-terminal residue" evidence="2">
    <location>
        <position position="117"/>
    </location>
</feature>
<keyword evidence="3" id="KW-1185">Reference proteome</keyword>
<dbReference type="Proteomes" id="UP001206925">
    <property type="component" value="Unassembled WGS sequence"/>
</dbReference>
<organism evidence="2 3">
    <name type="scientific">Ambrosia artemisiifolia</name>
    <name type="common">Common ragweed</name>
    <dbReference type="NCBI Taxonomy" id="4212"/>
    <lineage>
        <taxon>Eukaryota</taxon>
        <taxon>Viridiplantae</taxon>
        <taxon>Streptophyta</taxon>
        <taxon>Embryophyta</taxon>
        <taxon>Tracheophyta</taxon>
        <taxon>Spermatophyta</taxon>
        <taxon>Magnoliopsida</taxon>
        <taxon>eudicotyledons</taxon>
        <taxon>Gunneridae</taxon>
        <taxon>Pentapetalae</taxon>
        <taxon>asterids</taxon>
        <taxon>campanulids</taxon>
        <taxon>Asterales</taxon>
        <taxon>Asteraceae</taxon>
        <taxon>Asteroideae</taxon>
        <taxon>Heliantheae alliance</taxon>
        <taxon>Heliantheae</taxon>
        <taxon>Ambrosia</taxon>
    </lineage>
</organism>
<dbReference type="AlphaFoldDB" id="A0AAD5CSQ2"/>
<protein>
    <submittedName>
        <fullName evidence="2">Uncharacterized protein</fullName>
    </submittedName>
</protein>
<accession>A0AAD5CSQ2</accession>
<dbReference type="EMBL" id="JAMZMK010006717">
    <property type="protein sequence ID" value="KAI7747616.1"/>
    <property type="molecule type" value="Genomic_DNA"/>
</dbReference>
<evidence type="ECO:0000256" key="1">
    <source>
        <dbReference type="SAM" id="MobiDB-lite"/>
    </source>
</evidence>
<reference evidence="2" key="1">
    <citation type="submission" date="2022-06" db="EMBL/GenBank/DDBJ databases">
        <title>Uncovering the hologenomic basis of an extraordinary plant invasion.</title>
        <authorList>
            <person name="Bieker V.C."/>
            <person name="Martin M.D."/>
            <person name="Gilbert T."/>
            <person name="Hodgins K."/>
            <person name="Battlay P."/>
            <person name="Petersen B."/>
            <person name="Wilson J."/>
        </authorList>
    </citation>
    <scope>NUCLEOTIDE SEQUENCE</scope>
    <source>
        <strain evidence="2">AA19_3_7</strain>
        <tissue evidence="2">Leaf</tissue>
    </source>
</reference>
<feature type="non-terminal residue" evidence="2">
    <location>
        <position position="1"/>
    </location>
</feature>
<evidence type="ECO:0000313" key="3">
    <source>
        <dbReference type="Proteomes" id="UP001206925"/>
    </source>
</evidence>
<feature type="region of interest" description="Disordered" evidence="1">
    <location>
        <begin position="76"/>
        <end position="117"/>
    </location>
</feature>
<name>A0AAD5CSQ2_AMBAR</name>
<sequence>SNDSSLRQPQISPDAQKKTKIVCTIGPSTSSQYNAQFNEKVKAIMLDTKPLCDALGVGTWKFAKSLRRMEELISNEGGLSDGVDNLDQGDQEGNPSQAKIECVVNDQEGEASQAKDE</sequence>